<evidence type="ECO:0000256" key="2">
    <source>
        <dbReference type="ARBA" id="ARBA00023015"/>
    </source>
</evidence>
<evidence type="ECO:0000256" key="1">
    <source>
        <dbReference type="ARBA" id="ARBA00022491"/>
    </source>
</evidence>
<dbReference type="GO" id="GO:0003700">
    <property type="term" value="F:DNA-binding transcription factor activity"/>
    <property type="evidence" value="ECO:0007669"/>
    <property type="project" value="InterPro"/>
</dbReference>
<dbReference type="SUPFAM" id="SSF46955">
    <property type="entry name" value="Putative DNA-binding domain"/>
    <property type="match status" value="1"/>
</dbReference>
<dbReference type="CDD" id="cd04764">
    <property type="entry name" value="HTH_MlrA-like_sg1"/>
    <property type="match status" value="1"/>
</dbReference>
<name>A0A9D2T713_9FIRM</name>
<accession>A0A9D2T713</accession>
<dbReference type="InterPro" id="IPR000551">
    <property type="entry name" value="MerR-type_HTH_dom"/>
</dbReference>
<dbReference type="SMART" id="SM00422">
    <property type="entry name" value="HTH_MERR"/>
    <property type="match status" value="1"/>
</dbReference>
<dbReference type="Pfam" id="PF13411">
    <property type="entry name" value="MerR_1"/>
    <property type="match status" value="1"/>
</dbReference>
<gene>
    <name evidence="6" type="ORF">IAA04_08100</name>
</gene>
<dbReference type="InterPro" id="IPR009061">
    <property type="entry name" value="DNA-bd_dom_put_sf"/>
</dbReference>
<dbReference type="EMBL" id="DWWL01000049">
    <property type="protein sequence ID" value="HJC47999.1"/>
    <property type="molecule type" value="Genomic_DNA"/>
</dbReference>
<keyword evidence="3" id="KW-0238">DNA-binding</keyword>
<reference evidence="6" key="1">
    <citation type="journal article" date="2021" name="PeerJ">
        <title>Extensive microbial diversity within the chicken gut microbiome revealed by metagenomics and culture.</title>
        <authorList>
            <person name="Gilroy R."/>
            <person name="Ravi A."/>
            <person name="Getino M."/>
            <person name="Pursley I."/>
            <person name="Horton D.L."/>
            <person name="Alikhan N.F."/>
            <person name="Baker D."/>
            <person name="Gharbi K."/>
            <person name="Hall N."/>
            <person name="Watson M."/>
            <person name="Adriaenssens E.M."/>
            <person name="Foster-Nyarko E."/>
            <person name="Jarju S."/>
            <person name="Secka A."/>
            <person name="Antonio M."/>
            <person name="Oren A."/>
            <person name="Chaudhuri R.R."/>
            <person name="La Ragione R."/>
            <person name="Hildebrand F."/>
            <person name="Pallen M.J."/>
        </authorList>
    </citation>
    <scope>NUCLEOTIDE SEQUENCE</scope>
    <source>
        <strain evidence="6">CHK183-5548</strain>
    </source>
</reference>
<keyword evidence="4" id="KW-0804">Transcription</keyword>
<evidence type="ECO:0000313" key="6">
    <source>
        <dbReference type="EMBL" id="HJC47999.1"/>
    </source>
</evidence>
<protein>
    <submittedName>
        <fullName evidence="6">MerR family transcriptional regulator</fullName>
    </submittedName>
</protein>
<dbReference type="Gene3D" id="1.10.1660.10">
    <property type="match status" value="1"/>
</dbReference>
<keyword evidence="2" id="KW-0805">Transcription regulation</keyword>
<evidence type="ECO:0000256" key="4">
    <source>
        <dbReference type="ARBA" id="ARBA00023163"/>
    </source>
</evidence>
<dbReference type="PANTHER" id="PTHR30204">
    <property type="entry name" value="REDOX-CYCLING DRUG-SENSING TRANSCRIPTIONAL ACTIVATOR SOXR"/>
    <property type="match status" value="1"/>
</dbReference>
<dbReference type="Proteomes" id="UP000823883">
    <property type="component" value="Unassembled WGS sequence"/>
</dbReference>
<dbReference type="AlphaFoldDB" id="A0A9D2T713"/>
<organism evidence="6 7">
    <name type="scientific">Candidatus Lachnoclostridium pullistercoris</name>
    <dbReference type="NCBI Taxonomy" id="2838632"/>
    <lineage>
        <taxon>Bacteria</taxon>
        <taxon>Bacillati</taxon>
        <taxon>Bacillota</taxon>
        <taxon>Clostridia</taxon>
        <taxon>Lachnospirales</taxon>
        <taxon>Lachnospiraceae</taxon>
    </lineage>
</organism>
<proteinExistence type="predicted"/>
<dbReference type="GO" id="GO:0003677">
    <property type="term" value="F:DNA binding"/>
    <property type="evidence" value="ECO:0007669"/>
    <property type="project" value="UniProtKB-KW"/>
</dbReference>
<evidence type="ECO:0000313" key="7">
    <source>
        <dbReference type="Proteomes" id="UP000823883"/>
    </source>
</evidence>
<sequence>MNEIHYLISDASKKVDVESHVLRYWEDELELKIPRNEMGHRYYTEFHIRLFKQIKELKEKGYQLKAIKSALDKMMEEGKDELSDEMLNDAAAALRESAMGKEGQALQVVEEGNPPSLLTAEEKMEQFQEIMNHIIGRALEHNNEQLSQDISALVNDRVAKELEYLLRVGDEKAEERFKRLDETIREYQKEGKGRAEAAASRIPFFRKKKFGKSGKKL</sequence>
<keyword evidence="1" id="KW-0678">Repressor</keyword>
<dbReference type="InterPro" id="IPR047057">
    <property type="entry name" value="MerR_fam"/>
</dbReference>
<dbReference type="PROSITE" id="PS50937">
    <property type="entry name" value="HTH_MERR_2"/>
    <property type="match status" value="1"/>
</dbReference>
<comment type="caution">
    <text evidence="6">The sequence shown here is derived from an EMBL/GenBank/DDBJ whole genome shotgun (WGS) entry which is preliminary data.</text>
</comment>
<feature type="domain" description="HTH merR-type" evidence="5">
    <location>
        <begin position="5"/>
        <end position="73"/>
    </location>
</feature>
<evidence type="ECO:0000259" key="5">
    <source>
        <dbReference type="PROSITE" id="PS50937"/>
    </source>
</evidence>
<reference evidence="6" key="2">
    <citation type="submission" date="2021-04" db="EMBL/GenBank/DDBJ databases">
        <authorList>
            <person name="Gilroy R."/>
        </authorList>
    </citation>
    <scope>NUCLEOTIDE SEQUENCE</scope>
    <source>
        <strain evidence="6">CHK183-5548</strain>
    </source>
</reference>
<evidence type="ECO:0000256" key="3">
    <source>
        <dbReference type="ARBA" id="ARBA00023125"/>
    </source>
</evidence>
<dbReference type="PANTHER" id="PTHR30204:SF69">
    <property type="entry name" value="MERR-FAMILY TRANSCRIPTIONAL REGULATOR"/>
    <property type="match status" value="1"/>
</dbReference>